<proteinExistence type="predicted"/>
<keyword evidence="3 6" id="KW-0067">ATP-binding</keyword>
<dbReference type="GO" id="GO:0005524">
    <property type="term" value="F:ATP binding"/>
    <property type="evidence" value="ECO:0007669"/>
    <property type="project" value="UniProtKB-KW"/>
</dbReference>
<organism evidence="6 7">
    <name type="scientific">Streptomyces gardneri</name>
    <dbReference type="NCBI Taxonomy" id="66892"/>
    <lineage>
        <taxon>Bacteria</taxon>
        <taxon>Bacillati</taxon>
        <taxon>Actinomycetota</taxon>
        <taxon>Actinomycetes</taxon>
        <taxon>Kitasatosporales</taxon>
        <taxon>Streptomycetaceae</taxon>
        <taxon>Streptomyces</taxon>
    </lineage>
</organism>
<dbReference type="InterPro" id="IPR027417">
    <property type="entry name" value="P-loop_NTPase"/>
</dbReference>
<dbReference type="Gene3D" id="3.40.50.300">
    <property type="entry name" value="P-loop containing nucleotide triphosphate hydrolases"/>
    <property type="match status" value="1"/>
</dbReference>
<dbReference type="InterPro" id="IPR003439">
    <property type="entry name" value="ABC_transporter-like_ATP-bd"/>
</dbReference>
<dbReference type="PROSITE" id="PS00211">
    <property type="entry name" value="ABC_TRANSPORTER_1"/>
    <property type="match status" value="1"/>
</dbReference>
<feature type="domain" description="ABC transporter" evidence="5">
    <location>
        <begin position="15"/>
        <end position="252"/>
    </location>
</feature>
<dbReference type="AlphaFoldDB" id="A0A4Y3RBB1"/>
<dbReference type="GO" id="GO:0098796">
    <property type="term" value="C:membrane protein complex"/>
    <property type="evidence" value="ECO:0007669"/>
    <property type="project" value="UniProtKB-ARBA"/>
</dbReference>
<dbReference type="InterPro" id="IPR017871">
    <property type="entry name" value="ABC_transporter-like_CS"/>
</dbReference>
<keyword evidence="2" id="KW-0547">Nucleotide-binding</keyword>
<name>A0A4Y3RBB1_9ACTN</name>
<dbReference type="Proteomes" id="UP000315226">
    <property type="component" value="Unassembled WGS sequence"/>
</dbReference>
<dbReference type="PANTHER" id="PTHR24220">
    <property type="entry name" value="IMPORT ATP-BINDING PROTEIN"/>
    <property type="match status" value="1"/>
</dbReference>
<evidence type="ECO:0000256" key="2">
    <source>
        <dbReference type="ARBA" id="ARBA00022741"/>
    </source>
</evidence>
<comment type="caution">
    <text evidence="6">The sequence shown here is derived from an EMBL/GenBank/DDBJ whole genome shotgun (WGS) entry which is preliminary data.</text>
</comment>
<dbReference type="EMBL" id="BJMN01000005">
    <property type="protein sequence ID" value="GEB55061.1"/>
    <property type="molecule type" value="Genomic_DNA"/>
</dbReference>
<dbReference type="GO" id="GO:0022857">
    <property type="term" value="F:transmembrane transporter activity"/>
    <property type="evidence" value="ECO:0007669"/>
    <property type="project" value="TreeGrafter"/>
</dbReference>
<dbReference type="InterPro" id="IPR003593">
    <property type="entry name" value="AAA+_ATPase"/>
</dbReference>
<dbReference type="InterPro" id="IPR015854">
    <property type="entry name" value="ABC_transpr_LolD-like"/>
</dbReference>
<feature type="compositionally biased region" description="Low complexity" evidence="4">
    <location>
        <begin position="278"/>
        <end position="298"/>
    </location>
</feature>
<dbReference type="Pfam" id="PF00005">
    <property type="entry name" value="ABC_tran"/>
    <property type="match status" value="1"/>
</dbReference>
<gene>
    <name evidence="6" type="ORF">SGA01_06660</name>
</gene>
<evidence type="ECO:0000259" key="5">
    <source>
        <dbReference type="PROSITE" id="PS50893"/>
    </source>
</evidence>
<dbReference type="PANTHER" id="PTHR24220:SF685">
    <property type="entry name" value="ABC TRANSPORTER RELATED"/>
    <property type="match status" value="1"/>
</dbReference>
<keyword evidence="1" id="KW-0813">Transport</keyword>
<evidence type="ECO:0000256" key="3">
    <source>
        <dbReference type="ARBA" id="ARBA00022840"/>
    </source>
</evidence>
<accession>A0A4Y3RBB1</accession>
<keyword evidence="7" id="KW-1185">Reference proteome</keyword>
<dbReference type="FunFam" id="3.40.50.300:FF:000032">
    <property type="entry name" value="Export ABC transporter ATP-binding protein"/>
    <property type="match status" value="1"/>
</dbReference>
<evidence type="ECO:0000313" key="6">
    <source>
        <dbReference type="EMBL" id="GEB55061.1"/>
    </source>
</evidence>
<dbReference type="InterPro" id="IPR017911">
    <property type="entry name" value="MacB-like_ATP-bd"/>
</dbReference>
<feature type="region of interest" description="Disordered" evidence="4">
    <location>
        <begin position="274"/>
        <end position="298"/>
    </location>
</feature>
<dbReference type="GO" id="GO:0005886">
    <property type="term" value="C:plasma membrane"/>
    <property type="evidence" value="ECO:0007669"/>
    <property type="project" value="TreeGrafter"/>
</dbReference>
<dbReference type="PROSITE" id="PS50893">
    <property type="entry name" value="ABC_TRANSPORTER_2"/>
    <property type="match status" value="1"/>
</dbReference>
<sequence>MTTATHAPAGYADAARVLDAVKVYGRGDTEVRALDGVSVDFPAGRFTAVMGPSGSGKSTLLHCAAGLDTLTSGAAFVGGTDLSTLDDRRLTLLRRDRVGFVFQAFNLLPTLTVAENITLPLDLAGRTPDRARFDRLVDTVGLRDRLHHRPGELSGGQQQRVAVARAFVGDPDVVFADEPTGNLDSRSGEEVLRLLGRTARETGRTVVMVTHDPVAAAHADEVVFLADGRLVDRMAAPTADRVLDRMKAFETGTGAKAVETDTGAQAFETGSGAKAFEAGTGDSASAGSEAGATRGATT</sequence>
<dbReference type="SUPFAM" id="SSF52540">
    <property type="entry name" value="P-loop containing nucleoside triphosphate hydrolases"/>
    <property type="match status" value="1"/>
</dbReference>
<dbReference type="CDD" id="cd03255">
    <property type="entry name" value="ABC_MJ0796_LolCDE_FtsE"/>
    <property type="match status" value="1"/>
</dbReference>
<protein>
    <submittedName>
        <fullName evidence="6">ABC transporter ATP-binding protein</fullName>
    </submittedName>
</protein>
<dbReference type="SMART" id="SM00382">
    <property type="entry name" value="AAA"/>
    <property type="match status" value="1"/>
</dbReference>
<dbReference type="GO" id="GO:0016887">
    <property type="term" value="F:ATP hydrolysis activity"/>
    <property type="evidence" value="ECO:0007669"/>
    <property type="project" value="InterPro"/>
</dbReference>
<reference evidence="6 7" key="1">
    <citation type="submission" date="2019-06" db="EMBL/GenBank/DDBJ databases">
        <title>Whole genome shotgun sequence of Streptomyces gardneri NBRC 12865.</title>
        <authorList>
            <person name="Hosoyama A."/>
            <person name="Uohara A."/>
            <person name="Ohji S."/>
            <person name="Ichikawa N."/>
        </authorList>
    </citation>
    <scope>NUCLEOTIDE SEQUENCE [LARGE SCALE GENOMIC DNA]</scope>
    <source>
        <strain evidence="6 7">NBRC 12865</strain>
    </source>
</reference>
<evidence type="ECO:0000256" key="1">
    <source>
        <dbReference type="ARBA" id="ARBA00022448"/>
    </source>
</evidence>
<evidence type="ECO:0000256" key="4">
    <source>
        <dbReference type="SAM" id="MobiDB-lite"/>
    </source>
</evidence>
<evidence type="ECO:0000313" key="7">
    <source>
        <dbReference type="Proteomes" id="UP000315226"/>
    </source>
</evidence>